<dbReference type="EMBL" id="JAKFHA010000008">
    <property type="protein sequence ID" value="MCF2528832.1"/>
    <property type="molecule type" value="Genomic_DNA"/>
</dbReference>
<evidence type="ECO:0000313" key="3">
    <source>
        <dbReference type="EMBL" id="MCF2528832.1"/>
    </source>
</evidence>
<dbReference type="RefSeq" id="WP_235052997.1">
    <property type="nucleotide sequence ID" value="NZ_JAKFHA010000008.1"/>
</dbReference>
<dbReference type="PANTHER" id="PTHR34180">
    <property type="entry name" value="PEPTIDASE C45"/>
    <property type="match status" value="1"/>
</dbReference>
<evidence type="ECO:0000259" key="2">
    <source>
        <dbReference type="Pfam" id="PF03417"/>
    </source>
</evidence>
<reference evidence="3" key="1">
    <citation type="submission" date="2022-01" db="EMBL/GenBank/DDBJ databases">
        <title>Genome-Based Taxonomic Classification of the Phylum Actinobacteria.</title>
        <authorList>
            <person name="Gao Y."/>
        </authorList>
    </citation>
    <scope>NUCLEOTIDE SEQUENCE</scope>
    <source>
        <strain evidence="3">KLBMP 8922</strain>
    </source>
</reference>
<dbReference type="Gene3D" id="1.10.10.2120">
    <property type="match status" value="1"/>
</dbReference>
<feature type="region of interest" description="Disordered" evidence="1">
    <location>
        <begin position="1"/>
        <end position="33"/>
    </location>
</feature>
<dbReference type="InterPro" id="IPR005079">
    <property type="entry name" value="Peptidase_C45_hydrolase"/>
</dbReference>
<dbReference type="AlphaFoldDB" id="A0AA41Q083"/>
<feature type="domain" description="Peptidase C45 hydrolase" evidence="2">
    <location>
        <begin position="154"/>
        <end position="357"/>
    </location>
</feature>
<comment type="caution">
    <text evidence="3">The sequence shown here is derived from an EMBL/GenBank/DDBJ whole genome shotgun (WGS) entry which is preliminary data.</text>
</comment>
<proteinExistence type="predicted"/>
<sequence>MMPWVGTKNPARQAADGPHAEGTGTLRGGVRTPAPAPFLRLTGDAFELGRQHGAARAAALRAFLDDGVARLDHLLDAPVSMASLMPTITAFQAELEAGVPELAEEIRGLAEGAGISHPEALLLQLRREILGYRSTHRPKGDCTTYARVAGHDAGTVLAQTVDLNGNLDDQTAVLSLRRTGSEREVLMLSFGGLLGYLGMNSDGLAVGINLVLGGRWQPGIPPYLAVRHVLDNAGSVAEGLEVLRGLKMASSRSLMLCDRRGAAYAEFLDGRMQVAEGRRLLHTNHFLNREFIPFDELNVFAKNSSLRRLEACDVRLNALPENATPRDHLGLLSTPPIFVADNGDIRRERTVAVAVMRPGHGDLHLLGPRTSAAPQVFTAGREGA</sequence>
<name>A0AA41Q083_9ACTN</name>
<organism evidence="3 4">
    <name type="scientific">Yinghuangia soli</name>
    <dbReference type="NCBI Taxonomy" id="2908204"/>
    <lineage>
        <taxon>Bacteria</taxon>
        <taxon>Bacillati</taxon>
        <taxon>Actinomycetota</taxon>
        <taxon>Actinomycetes</taxon>
        <taxon>Kitasatosporales</taxon>
        <taxon>Streptomycetaceae</taxon>
        <taxon>Yinghuangia</taxon>
    </lineage>
</organism>
<keyword evidence="4" id="KW-1185">Reference proteome</keyword>
<evidence type="ECO:0000313" key="4">
    <source>
        <dbReference type="Proteomes" id="UP001165378"/>
    </source>
</evidence>
<dbReference type="Pfam" id="PF03417">
    <property type="entry name" value="AAT"/>
    <property type="match status" value="1"/>
</dbReference>
<dbReference type="InterPro" id="IPR047794">
    <property type="entry name" value="C45_proenzyme-like"/>
</dbReference>
<dbReference type="InterPro" id="IPR047801">
    <property type="entry name" value="Peptidase_C45"/>
</dbReference>
<dbReference type="Gene3D" id="3.60.60.10">
    <property type="entry name" value="Penicillin V Acylase, Chain A"/>
    <property type="match status" value="1"/>
</dbReference>
<dbReference type="Proteomes" id="UP001165378">
    <property type="component" value="Unassembled WGS sequence"/>
</dbReference>
<dbReference type="PANTHER" id="PTHR34180:SF1">
    <property type="entry name" value="BETA-ALANYL-DOPAMINE_CARCININE HYDROLASE"/>
    <property type="match status" value="1"/>
</dbReference>
<evidence type="ECO:0000256" key="1">
    <source>
        <dbReference type="SAM" id="MobiDB-lite"/>
    </source>
</evidence>
<dbReference type="NCBIfam" id="NF040521">
    <property type="entry name" value="C45_proenzyme"/>
    <property type="match status" value="1"/>
</dbReference>
<accession>A0AA41Q083</accession>
<gene>
    <name evidence="3" type="ORF">LZ495_16635</name>
</gene>
<protein>
    <submittedName>
        <fullName evidence="3">C45 family peptidase</fullName>
    </submittedName>
</protein>